<comment type="similarity">
    <text evidence="2">Belongs to the GtrA family.</text>
</comment>
<feature type="compositionally biased region" description="Basic residues" evidence="6">
    <location>
        <begin position="154"/>
        <end position="168"/>
    </location>
</feature>
<sequence>MEKIIGFIRRHRDFWAYTLFGFLASVINIVSFMLIKQVFHTHYIFANTLAWLISVIFGFFTNKSLVFKSKYSTGYALFTELLAFFFFRGLSFFADSGLMVLFISVLHWNSFISKTIDQVLVGLLNYATSRYTFSKEKKEMTARLRKLRQERLHNYRQKKTTNHSKKTASHKEQSK</sequence>
<evidence type="ECO:0000313" key="10">
    <source>
        <dbReference type="Proteomes" id="UP001597191"/>
    </source>
</evidence>
<feature type="transmembrane region" description="Helical" evidence="7">
    <location>
        <begin position="81"/>
        <end position="108"/>
    </location>
</feature>
<dbReference type="InterPro" id="IPR007267">
    <property type="entry name" value="GtrA_DPMS_TM"/>
</dbReference>
<dbReference type="RefSeq" id="WP_225420171.1">
    <property type="nucleotide sequence ID" value="NZ_JBHTOH010000034.1"/>
</dbReference>
<dbReference type="PANTHER" id="PTHR38459">
    <property type="entry name" value="PROPHAGE BACTOPRENOL-LINKED GLUCOSE TRANSLOCASE HOMOLOG"/>
    <property type="match status" value="1"/>
</dbReference>
<dbReference type="InterPro" id="IPR051401">
    <property type="entry name" value="GtrA_CellWall_Glycosyl"/>
</dbReference>
<protein>
    <submittedName>
        <fullName evidence="9">GtrA family protein</fullName>
    </submittedName>
</protein>
<dbReference type="PANTHER" id="PTHR38459:SF5">
    <property type="entry name" value="CELL WALL TEICHOIC ACID GLYCOSYLATION PROTEIN GTCA"/>
    <property type="match status" value="1"/>
</dbReference>
<feature type="transmembrane region" description="Helical" evidence="7">
    <location>
        <begin position="14"/>
        <end position="35"/>
    </location>
</feature>
<organism evidence="9 10">
    <name type="scientific">Lapidilactobacillus gannanensis</name>
    <dbReference type="NCBI Taxonomy" id="2486002"/>
    <lineage>
        <taxon>Bacteria</taxon>
        <taxon>Bacillati</taxon>
        <taxon>Bacillota</taxon>
        <taxon>Bacilli</taxon>
        <taxon>Lactobacillales</taxon>
        <taxon>Lactobacillaceae</taxon>
        <taxon>Lapidilactobacillus</taxon>
    </lineage>
</organism>
<name>A0ABW4BN50_9LACO</name>
<evidence type="ECO:0000313" key="9">
    <source>
        <dbReference type="EMBL" id="MFD1411083.1"/>
    </source>
</evidence>
<dbReference type="EMBL" id="JBHTOH010000034">
    <property type="protein sequence ID" value="MFD1411083.1"/>
    <property type="molecule type" value="Genomic_DNA"/>
</dbReference>
<evidence type="ECO:0000256" key="1">
    <source>
        <dbReference type="ARBA" id="ARBA00004141"/>
    </source>
</evidence>
<feature type="domain" description="GtrA/DPMS transmembrane" evidence="8">
    <location>
        <begin position="17"/>
        <end position="131"/>
    </location>
</feature>
<feature type="region of interest" description="Disordered" evidence="6">
    <location>
        <begin position="152"/>
        <end position="175"/>
    </location>
</feature>
<feature type="transmembrane region" description="Helical" evidence="7">
    <location>
        <begin position="41"/>
        <end position="60"/>
    </location>
</feature>
<keyword evidence="10" id="KW-1185">Reference proteome</keyword>
<dbReference type="Proteomes" id="UP001597191">
    <property type="component" value="Unassembled WGS sequence"/>
</dbReference>
<keyword evidence="3 7" id="KW-0812">Transmembrane</keyword>
<reference evidence="10" key="1">
    <citation type="journal article" date="2019" name="Int. J. Syst. Evol. Microbiol.">
        <title>The Global Catalogue of Microorganisms (GCM) 10K type strain sequencing project: providing services to taxonomists for standard genome sequencing and annotation.</title>
        <authorList>
            <consortium name="The Broad Institute Genomics Platform"/>
            <consortium name="The Broad Institute Genome Sequencing Center for Infectious Disease"/>
            <person name="Wu L."/>
            <person name="Ma J."/>
        </authorList>
    </citation>
    <scope>NUCLEOTIDE SEQUENCE [LARGE SCALE GENOMIC DNA]</scope>
    <source>
        <strain evidence="10">CCM 8937</strain>
    </source>
</reference>
<evidence type="ECO:0000256" key="6">
    <source>
        <dbReference type="SAM" id="MobiDB-lite"/>
    </source>
</evidence>
<evidence type="ECO:0000256" key="4">
    <source>
        <dbReference type="ARBA" id="ARBA00022989"/>
    </source>
</evidence>
<gene>
    <name evidence="9" type="ORF">ACFQ4R_05600</name>
</gene>
<evidence type="ECO:0000256" key="7">
    <source>
        <dbReference type="SAM" id="Phobius"/>
    </source>
</evidence>
<accession>A0ABW4BN50</accession>
<keyword evidence="4 7" id="KW-1133">Transmembrane helix</keyword>
<evidence type="ECO:0000256" key="3">
    <source>
        <dbReference type="ARBA" id="ARBA00022692"/>
    </source>
</evidence>
<evidence type="ECO:0000256" key="5">
    <source>
        <dbReference type="ARBA" id="ARBA00023136"/>
    </source>
</evidence>
<comment type="subcellular location">
    <subcellularLocation>
        <location evidence="1">Membrane</location>
        <topology evidence="1">Multi-pass membrane protein</topology>
    </subcellularLocation>
</comment>
<dbReference type="Pfam" id="PF04138">
    <property type="entry name" value="GtrA_DPMS_TM"/>
    <property type="match status" value="1"/>
</dbReference>
<proteinExistence type="inferred from homology"/>
<evidence type="ECO:0000256" key="2">
    <source>
        <dbReference type="ARBA" id="ARBA00009399"/>
    </source>
</evidence>
<keyword evidence="5 7" id="KW-0472">Membrane</keyword>
<comment type="caution">
    <text evidence="9">The sequence shown here is derived from an EMBL/GenBank/DDBJ whole genome shotgun (WGS) entry which is preliminary data.</text>
</comment>
<evidence type="ECO:0000259" key="8">
    <source>
        <dbReference type="Pfam" id="PF04138"/>
    </source>
</evidence>